<reference evidence="4" key="1">
    <citation type="journal article" date="2019" name="Int. J. Syst. Evol. Microbiol.">
        <title>The Global Catalogue of Microorganisms (GCM) 10K type strain sequencing project: providing services to taxonomists for standard genome sequencing and annotation.</title>
        <authorList>
            <consortium name="The Broad Institute Genomics Platform"/>
            <consortium name="The Broad Institute Genome Sequencing Center for Infectious Disease"/>
            <person name="Wu L."/>
            <person name="Ma J."/>
        </authorList>
    </citation>
    <scope>NUCLEOTIDE SEQUENCE [LARGE SCALE GENOMIC DNA]</scope>
    <source>
        <strain evidence="4">IBRC-M 10987</strain>
    </source>
</reference>
<evidence type="ECO:0000313" key="3">
    <source>
        <dbReference type="EMBL" id="MFC4102493.1"/>
    </source>
</evidence>
<feature type="domain" description="Copper amine oxidase-like N-terminal" evidence="2">
    <location>
        <begin position="42"/>
        <end position="148"/>
    </location>
</feature>
<proteinExistence type="predicted"/>
<dbReference type="Proteomes" id="UP001595715">
    <property type="component" value="Unassembled WGS sequence"/>
</dbReference>
<accession>A0ABV8K921</accession>
<evidence type="ECO:0000259" key="2">
    <source>
        <dbReference type="Pfam" id="PF07833"/>
    </source>
</evidence>
<organism evidence="3 4">
    <name type="scientific">Paenibacillus xanthanilyticus</name>
    <dbReference type="NCBI Taxonomy" id="1783531"/>
    <lineage>
        <taxon>Bacteria</taxon>
        <taxon>Bacillati</taxon>
        <taxon>Bacillota</taxon>
        <taxon>Bacilli</taxon>
        <taxon>Bacillales</taxon>
        <taxon>Paenibacillaceae</taxon>
        <taxon>Paenibacillus</taxon>
    </lineage>
</organism>
<dbReference type="Pfam" id="PF07833">
    <property type="entry name" value="Cu_amine_oxidN1"/>
    <property type="match status" value="1"/>
</dbReference>
<keyword evidence="1" id="KW-0732">Signal</keyword>
<dbReference type="InterPro" id="IPR036582">
    <property type="entry name" value="Mao_N_sf"/>
</dbReference>
<protein>
    <submittedName>
        <fullName evidence="3">Copper amine oxidase N-terminal domain-containing protein</fullName>
    </submittedName>
</protein>
<name>A0ABV8K921_9BACL</name>
<dbReference type="Gene3D" id="3.30.457.10">
    <property type="entry name" value="Copper amine oxidase-like, N-terminal domain"/>
    <property type="match status" value="1"/>
</dbReference>
<comment type="caution">
    <text evidence="3">The sequence shown here is derived from an EMBL/GenBank/DDBJ whole genome shotgun (WGS) entry which is preliminary data.</text>
</comment>
<feature type="chain" id="PRO_5045927241" evidence="1">
    <location>
        <begin position="31"/>
        <end position="268"/>
    </location>
</feature>
<dbReference type="EMBL" id="JBHSAM010000033">
    <property type="protein sequence ID" value="MFC4102493.1"/>
    <property type="molecule type" value="Genomic_DNA"/>
</dbReference>
<evidence type="ECO:0000256" key="1">
    <source>
        <dbReference type="SAM" id="SignalP"/>
    </source>
</evidence>
<sequence length="268" mass="28859">MNRNNAFKSLICIAAAAVVATAVPPSVTLAAGPSEDEIDIILNGQAFDMKTPPFVEAGVTYLPVRELGQLLGSVVSWHGAIKTVAMTYPELTVRLKQGSTEATVNGKPVRLSTSLKSVNGHIYAPLRFFSQTIGAAVMWDGTTNAIRIGKPDTYIRADGVNVTTWLNRQTGDLYVAFPYEQAPVRAGKVTAQFQGLVSAGTVVLDSRTMLVKLLDHYGEPMVHYDDYSVLVRDGKIADQKKAPYFSGTSPTPITIKSTTRTAGYSITC</sequence>
<dbReference type="RefSeq" id="WP_377721110.1">
    <property type="nucleotide sequence ID" value="NZ_JBHSAM010000033.1"/>
</dbReference>
<dbReference type="SUPFAM" id="SSF55383">
    <property type="entry name" value="Copper amine oxidase, domain N"/>
    <property type="match status" value="1"/>
</dbReference>
<evidence type="ECO:0000313" key="4">
    <source>
        <dbReference type="Proteomes" id="UP001595715"/>
    </source>
</evidence>
<feature type="signal peptide" evidence="1">
    <location>
        <begin position="1"/>
        <end position="30"/>
    </location>
</feature>
<keyword evidence="4" id="KW-1185">Reference proteome</keyword>
<dbReference type="InterPro" id="IPR012854">
    <property type="entry name" value="Cu_amine_oxidase-like_N"/>
</dbReference>
<gene>
    <name evidence="3" type="ORF">ACFOZ8_23010</name>
</gene>